<gene>
    <name evidence="2" type="ORF">SCF082_LOCUS27697</name>
</gene>
<feature type="region of interest" description="Disordered" evidence="1">
    <location>
        <begin position="382"/>
        <end position="436"/>
    </location>
</feature>
<reference evidence="2 3" key="1">
    <citation type="submission" date="2024-02" db="EMBL/GenBank/DDBJ databases">
        <authorList>
            <person name="Chen Y."/>
            <person name="Shah S."/>
            <person name="Dougan E. K."/>
            <person name="Thang M."/>
            <person name="Chan C."/>
        </authorList>
    </citation>
    <scope>NUCLEOTIDE SEQUENCE [LARGE SCALE GENOMIC DNA]</scope>
</reference>
<sequence length="727" mass="80447">MSTSVKLQYLSGEVLAVLEGLKDDDTLQTVKALGDTHLPPGVSIDSLLGDDSAVCSLSAPLSSAPGVGEKQLTVVTGEQPPERYVTLDNGGHPFLVSILSRNAEHSVSICCLKGDAGPDEASSPSGEVKKQKVGKWMWLHNYETQKPLFHERVKQVWVGKSPLNRMTRSSGGHGADFDGNSILVEKMDGDYIFVGHEVLSFKAPAKLVEHVSPVGNSSVPYPYAVDADGRHYLFIEKVVLDQIPTDAEHPDDPDPYTHYYEMKLDQCDFRLTCDGHKLSPYHAASGRLPAGAQCQKVSAEGTEELSPERVIELGRQMMKAHGLSFLEGLEVMADEEAMTTTTTTTTTSSTLSANRTDALRKKALELLHVAAAATAAEATKEAEAEKAKIDKAKAAEEDKKKTSKKEDEYKTIFDDQEKKHKKLHRSPAWPPAFGSKAPLTARRAPVALCSRSSLVMAPTEISTIAENEFGSAFEVQIKSPNSQQKTAAQLRLESYAKMERLPRLKTMEGAPRSGERADKARQQNEQKREAAERVRMGLARSNDAKRQGLAEQLEKAHGLRQGAIHSRKERAAQHYEKVMKAKGGFHSTKIGEVEAKRQNLEEQLEKAHGLREGAIHSRKERAARHCEKVMKKKDDAQQMLAMSAAEAKQRLEEALLQKEALRDQSLAEIMTKATKHNEKVAQKVQEQQIAMESKRQSSKTLPPSERLLDLSMRLYEHHLPYPEQPEQ</sequence>
<evidence type="ECO:0000256" key="1">
    <source>
        <dbReference type="SAM" id="MobiDB-lite"/>
    </source>
</evidence>
<organism evidence="2 3">
    <name type="scientific">Durusdinium trenchii</name>
    <dbReference type="NCBI Taxonomy" id="1381693"/>
    <lineage>
        <taxon>Eukaryota</taxon>
        <taxon>Sar</taxon>
        <taxon>Alveolata</taxon>
        <taxon>Dinophyceae</taxon>
        <taxon>Suessiales</taxon>
        <taxon>Symbiodiniaceae</taxon>
        <taxon>Durusdinium</taxon>
    </lineage>
</organism>
<feature type="region of interest" description="Disordered" evidence="1">
    <location>
        <begin position="677"/>
        <end position="706"/>
    </location>
</feature>
<evidence type="ECO:0000313" key="2">
    <source>
        <dbReference type="EMBL" id="CAK9050153.1"/>
    </source>
</evidence>
<comment type="caution">
    <text evidence="2">The sequence shown here is derived from an EMBL/GenBank/DDBJ whole genome shotgun (WGS) entry which is preliminary data.</text>
</comment>
<feature type="compositionally biased region" description="Basic and acidic residues" evidence="1">
    <location>
        <begin position="382"/>
        <end position="418"/>
    </location>
</feature>
<feature type="compositionally biased region" description="Basic and acidic residues" evidence="1">
    <location>
        <begin position="513"/>
        <end position="535"/>
    </location>
</feature>
<dbReference type="EMBL" id="CAXAMM010021557">
    <property type="protein sequence ID" value="CAK9050153.1"/>
    <property type="molecule type" value="Genomic_DNA"/>
</dbReference>
<accession>A0ABP0MG36</accession>
<name>A0ABP0MG36_9DINO</name>
<feature type="region of interest" description="Disordered" evidence="1">
    <location>
        <begin position="505"/>
        <end position="572"/>
    </location>
</feature>
<keyword evidence="3" id="KW-1185">Reference proteome</keyword>
<dbReference type="Proteomes" id="UP001642464">
    <property type="component" value="Unassembled WGS sequence"/>
</dbReference>
<evidence type="ECO:0000313" key="3">
    <source>
        <dbReference type="Proteomes" id="UP001642464"/>
    </source>
</evidence>
<feature type="compositionally biased region" description="Basic and acidic residues" evidence="1">
    <location>
        <begin position="542"/>
        <end position="557"/>
    </location>
</feature>
<protein>
    <submittedName>
        <fullName evidence="2">Chloroplastic</fullName>
    </submittedName>
</protein>
<proteinExistence type="predicted"/>